<protein>
    <submittedName>
        <fullName evidence="3">Uncharacterized protein</fullName>
    </submittedName>
</protein>
<dbReference type="OMA" id="WACEIPE"/>
<keyword evidence="4" id="KW-1185">Reference proteome</keyword>
<evidence type="ECO:0000256" key="1">
    <source>
        <dbReference type="SAM" id="Coils"/>
    </source>
</evidence>
<dbReference type="Gramene" id="EFJ08348">
    <property type="protein sequence ID" value="EFJ08348"/>
    <property type="gene ID" value="SELMODRAFT_428918"/>
</dbReference>
<evidence type="ECO:0000313" key="4">
    <source>
        <dbReference type="Proteomes" id="UP000001514"/>
    </source>
</evidence>
<dbReference type="InParanoid" id="D8T4F6"/>
<proteinExistence type="predicted"/>
<dbReference type="EMBL" id="GL377674">
    <property type="protein sequence ID" value="EFJ08348.1"/>
    <property type="molecule type" value="Genomic_DNA"/>
</dbReference>
<feature type="coiled-coil region" evidence="1">
    <location>
        <begin position="216"/>
        <end position="413"/>
    </location>
</feature>
<dbReference type="AlphaFoldDB" id="D8T4F6"/>
<evidence type="ECO:0000256" key="2">
    <source>
        <dbReference type="SAM" id="MobiDB-lite"/>
    </source>
</evidence>
<reference evidence="3 4" key="1">
    <citation type="journal article" date="2011" name="Science">
        <title>The Selaginella genome identifies genetic changes associated with the evolution of vascular plants.</title>
        <authorList>
            <person name="Banks J.A."/>
            <person name="Nishiyama T."/>
            <person name="Hasebe M."/>
            <person name="Bowman J.L."/>
            <person name="Gribskov M."/>
            <person name="dePamphilis C."/>
            <person name="Albert V.A."/>
            <person name="Aono N."/>
            <person name="Aoyama T."/>
            <person name="Ambrose B.A."/>
            <person name="Ashton N.W."/>
            <person name="Axtell M.J."/>
            <person name="Barker E."/>
            <person name="Barker M.S."/>
            <person name="Bennetzen J.L."/>
            <person name="Bonawitz N.D."/>
            <person name="Chapple C."/>
            <person name="Cheng C."/>
            <person name="Correa L.G."/>
            <person name="Dacre M."/>
            <person name="DeBarry J."/>
            <person name="Dreyer I."/>
            <person name="Elias M."/>
            <person name="Engstrom E.M."/>
            <person name="Estelle M."/>
            <person name="Feng L."/>
            <person name="Finet C."/>
            <person name="Floyd S.K."/>
            <person name="Frommer W.B."/>
            <person name="Fujita T."/>
            <person name="Gramzow L."/>
            <person name="Gutensohn M."/>
            <person name="Harholt J."/>
            <person name="Hattori M."/>
            <person name="Heyl A."/>
            <person name="Hirai T."/>
            <person name="Hiwatashi Y."/>
            <person name="Ishikawa M."/>
            <person name="Iwata M."/>
            <person name="Karol K.G."/>
            <person name="Koehler B."/>
            <person name="Kolukisaoglu U."/>
            <person name="Kubo M."/>
            <person name="Kurata T."/>
            <person name="Lalonde S."/>
            <person name="Li K."/>
            <person name="Li Y."/>
            <person name="Litt A."/>
            <person name="Lyons E."/>
            <person name="Manning G."/>
            <person name="Maruyama T."/>
            <person name="Michael T.P."/>
            <person name="Mikami K."/>
            <person name="Miyazaki S."/>
            <person name="Morinaga S."/>
            <person name="Murata T."/>
            <person name="Mueller-Roeber B."/>
            <person name="Nelson D.R."/>
            <person name="Obara M."/>
            <person name="Oguri Y."/>
            <person name="Olmstead R.G."/>
            <person name="Onodera N."/>
            <person name="Petersen B.L."/>
            <person name="Pils B."/>
            <person name="Prigge M."/>
            <person name="Rensing S.A."/>
            <person name="Riano-Pachon D.M."/>
            <person name="Roberts A.W."/>
            <person name="Sato Y."/>
            <person name="Scheller H.V."/>
            <person name="Schulz B."/>
            <person name="Schulz C."/>
            <person name="Shakirov E.V."/>
            <person name="Shibagaki N."/>
            <person name="Shinohara N."/>
            <person name="Shippen D.E."/>
            <person name="Soerensen I."/>
            <person name="Sotooka R."/>
            <person name="Sugimoto N."/>
            <person name="Sugita M."/>
            <person name="Sumikawa N."/>
            <person name="Tanurdzic M."/>
            <person name="Theissen G."/>
            <person name="Ulvskov P."/>
            <person name="Wakazuki S."/>
            <person name="Weng J.K."/>
            <person name="Willats W.W."/>
            <person name="Wipf D."/>
            <person name="Wolf P.G."/>
            <person name="Yang L."/>
            <person name="Zimmer A.D."/>
            <person name="Zhu Q."/>
            <person name="Mitros T."/>
            <person name="Hellsten U."/>
            <person name="Loque D."/>
            <person name="Otillar R."/>
            <person name="Salamov A."/>
            <person name="Schmutz J."/>
            <person name="Shapiro H."/>
            <person name="Lindquist E."/>
            <person name="Lucas S."/>
            <person name="Rokhsar D."/>
            <person name="Grigoriev I.V."/>
        </authorList>
    </citation>
    <scope>NUCLEOTIDE SEQUENCE [LARGE SCALE GENOMIC DNA]</scope>
</reference>
<accession>D8T4F6</accession>
<keyword evidence="1" id="KW-0175">Coiled coil</keyword>
<gene>
    <name evidence="3" type="ORF">SELMODRAFT_428918</name>
</gene>
<evidence type="ECO:0000313" key="3">
    <source>
        <dbReference type="EMBL" id="EFJ08348.1"/>
    </source>
</evidence>
<name>D8T4F6_SELML</name>
<dbReference type="Proteomes" id="UP000001514">
    <property type="component" value="Unassembled WGS sequence"/>
</dbReference>
<dbReference type="OrthoDB" id="1924333at2759"/>
<dbReference type="KEGG" id="smo:SELMODRAFT_428918"/>
<organism evidence="4">
    <name type="scientific">Selaginella moellendorffii</name>
    <name type="common">Spikemoss</name>
    <dbReference type="NCBI Taxonomy" id="88036"/>
    <lineage>
        <taxon>Eukaryota</taxon>
        <taxon>Viridiplantae</taxon>
        <taxon>Streptophyta</taxon>
        <taxon>Embryophyta</taxon>
        <taxon>Tracheophyta</taxon>
        <taxon>Lycopodiopsida</taxon>
        <taxon>Selaginellales</taxon>
        <taxon>Selaginellaceae</taxon>
        <taxon>Selaginella</taxon>
    </lineage>
</organism>
<dbReference type="HOGENOM" id="CLU_528278_0_0_1"/>
<feature type="region of interest" description="Disordered" evidence="2">
    <location>
        <begin position="1"/>
        <end position="24"/>
    </location>
</feature>
<sequence>MDGNRGVVGDRSSTPDKKVQPKLTDVESVLSQSLRNENDLLRCQLNDVIAREKNQRIELQRLRQHRDAEVSSLVQSQTSQLKCEVEQLKSLLQGTSAQLREVINERDELHIQKEEALRAFEEARHNAGSQESRMADHIRSLEEALCKSTAIVSSLAESVDSFQRHVLPTFKPSGFEVGKLPQKVAPDSGEGRLIMQQLTRLENSLTLLRVIVDAKNDTLVLIRGKLKQENEELRNEMQLTRDKKQPTGQAVPSGDEAGFEKHLLRQELQSLQKLFNAEVQQLKSKLKMYETEEQQGQGRLMEVQKELTALQDKLHSVEASRAMLEASLKEESSARSQLVSQVFQLRKDNEKARTELETLKLNQKFLVRQPRNGRIPPEKMDLMNTVNQLLMEINKLKSEKVGLEEELKTLRRTQVRDRVKRGVTARDVEMAALNKVGDGELASKLARSRLQQLAVQDNSRPFSPALTDCSSHGSVGAFSMNVDYSSSSVLQGGLQGANCCLEMPSRDEVYHHHPSGLTVKAV</sequence>
<dbReference type="eggNOG" id="ENOG502SJTS">
    <property type="taxonomic scope" value="Eukaryota"/>
</dbReference>
<feature type="coiled-coil region" evidence="1">
    <location>
        <begin position="85"/>
        <end position="126"/>
    </location>
</feature>